<dbReference type="GO" id="GO:0005829">
    <property type="term" value="C:cytosol"/>
    <property type="evidence" value="ECO:0007669"/>
    <property type="project" value="TreeGrafter"/>
</dbReference>
<dbReference type="GO" id="GO:0005524">
    <property type="term" value="F:ATP binding"/>
    <property type="evidence" value="ECO:0007669"/>
    <property type="project" value="UniProtKB-KW"/>
</dbReference>
<dbReference type="AlphaFoldDB" id="A0A4P7C1X9"/>
<proteinExistence type="inferred from homology"/>
<dbReference type="EMBL" id="CP038033">
    <property type="protein sequence ID" value="QBQ55699.1"/>
    <property type="molecule type" value="Genomic_DNA"/>
</dbReference>
<evidence type="ECO:0000313" key="9">
    <source>
        <dbReference type="Proteomes" id="UP000294325"/>
    </source>
</evidence>
<dbReference type="Proteomes" id="UP000294325">
    <property type="component" value="Chromosome"/>
</dbReference>
<evidence type="ECO:0000256" key="6">
    <source>
        <dbReference type="PIRNR" id="PIRNR000535"/>
    </source>
</evidence>
<protein>
    <recommendedName>
        <fullName evidence="6">Phosphofructokinase</fullName>
    </recommendedName>
</protein>
<dbReference type="Gene3D" id="3.40.1190.20">
    <property type="match status" value="1"/>
</dbReference>
<dbReference type="FunFam" id="3.40.1190.20:FF:000001">
    <property type="entry name" value="Phosphofructokinase"/>
    <property type="match status" value="1"/>
</dbReference>
<dbReference type="PIRSF" id="PIRSF000535">
    <property type="entry name" value="1PFK/6PFK/LacC"/>
    <property type="match status" value="1"/>
</dbReference>
<accession>A0A4P7C1X9</accession>
<dbReference type="PANTHER" id="PTHR46566:SF2">
    <property type="entry name" value="ATP-DEPENDENT 6-PHOSPHOFRUCTOKINASE ISOZYME 2"/>
    <property type="match status" value="1"/>
</dbReference>
<dbReference type="InterPro" id="IPR017583">
    <property type="entry name" value="Tagatose/fructose_Pkinase"/>
</dbReference>
<dbReference type="OrthoDB" id="9801219at2"/>
<dbReference type="RefSeq" id="WP_134358956.1">
    <property type="nucleotide sequence ID" value="NZ_CP038033.1"/>
</dbReference>
<dbReference type="NCBIfam" id="TIGR03168">
    <property type="entry name" value="1-PFK"/>
    <property type="match status" value="1"/>
</dbReference>
<keyword evidence="5" id="KW-0067">ATP-binding</keyword>
<dbReference type="InterPro" id="IPR029056">
    <property type="entry name" value="Ribokinase-like"/>
</dbReference>
<dbReference type="GO" id="GO:0003872">
    <property type="term" value="F:6-phosphofructokinase activity"/>
    <property type="evidence" value="ECO:0007669"/>
    <property type="project" value="TreeGrafter"/>
</dbReference>
<evidence type="ECO:0000256" key="4">
    <source>
        <dbReference type="ARBA" id="ARBA00022777"/>
    </source>
</evidence>
<evidence type="ECO:0000313" key="8">
    <source>
        <dbReference type="EMBL" id="QBQ55699.1"/>
    </source>
</evidence>
<dbReference type="KEGG" id="nwr:E3U44_15170"/>
<dbReference type="Pfam" id="PF00294">
    <property type="entry name" value="PfkB"/>
    <property type="match status" value="1"/>
</dbReference>
<organism evidence="8 9">
    <name type="scientific">Nitrosococcus wardiae</name>
    <dbReference type="NCBI Taxonomy" id="1814290"/>
    <lineage>
        <taxon>Bacteria</taxon>
        <taxon>Pseudomonadati</taxon>
        <taxon>Pseudomonadota</taxon>
        <taxon>Gammaproteobacteria</taxon>
        <taxon>Chromatiales</taxon>
        <taxon>Chromatiaceae</taxon>
        <taxon>Nitrosococcus</taxon>
    </lineage>
</organism>
<evidence type="ECO:0000256" key="5">
    <source>
        <dbReference type="ARBA" id="ARBA00022840"/>
    </source>
</evidence>
<feature type="domain" description="Carbohydrate kinase PfkB" evidence="7">
    <location>
        <begin position="14"/>
        <end position="293"/>
    </location>
</feature>
<evidence type="ECO:0000259" key="7">
    <source>
        <dbReference type="Pfam" id="PF00294"/>
    </source>
</evidence>
<dbReference type="SUPFAM" id="SSF53613">
    <property type="entry name" value="Ribokinase-like"/>
    <property type="match status" value="1"/>
</dbReference>
<evidence type="ECO:0000256" key="2">
    <source>
        <dbReference type="ARBA" id="ARBA00022679"/>
    </source>
</evidence>
<evidence type="ECO:0000256" key="3">
    <source>
        <dbReference type="ARBA" id="ARBA00022741"/>
    </source>
</evidence>
<name>A0A4P7C1X9_9GAMM</name>
<sequence length="312" mass="34174">METVITITMNPSLDLSTEVEEMIPGRKLRTTALCREPGGGGINVARGIHALGGQVSALYTLGGPTGQTLKKLIEQAGIKHHPIPIERPTRENFSVLEKSSGHLFHLVSPGPELSQQEWQQCLDKIKQWKPPPTYLVASGSLPPGVPDNWYARLARIAKKQEMRLILDTSGAPLQAALEEGVYLVKPNQHEFQNLTGYSVDTPEEQAALTREFVEQGKAEVVILTLGEKGALLTTREEQQRAQPPEVKGISPVGAGDSFVAVITFNLARGRSLKDTLYYGVAAAAAALLTPGTELYRTEDIERLYQQMCREKN</sequence>
<keyword evidence="9" id="KW-1185">Reference proteome</keyword>
<keyword evidence="4 8" id="KW-0418">Kinase</keyword>
<dbReference type="InterPro" id="IPR011611">
    <property type="entry name" value="PfkB_dom"/>
</dbReference>
<keyword evidence="3" id="KW-0547">Nucleotide-binding</keyword>
<dbReference type="CDD" id="cd01164">
    <property type="entry name" value="FruK_PfkB_like"/>
    <property type="match status" value="1"/>
</dbReference>
<gene>
    <name evidence="8" type="ORF">E3U44_15170</name>
</gene>
<reference evidence="8 9" key="1">
    <citation type="submission" date="2019-03" db="EMBL/GenBank/DDBJ databases">
        <title>The genome sequence of Nitrosococcus wardiae strain D1FHST reveals the archetypal metabolic capacity of ammonia-oxidizing Gammaproteobacteria.</title>
        <authorList>
            <person name="Wang L."/>
            <person name="Lim C.K."/>
            <person name="Hanson T.E."/>
            <person name="Dang H."/>
            <person name="Klotz M.G."/>
        </authorList>
    </citation>
    <scope>NUCLEOTIDE SEQUENCE [LARGE SCALE GENOMIC DNA]</scope>
    <source>
        <strain evidence="8 9">D1FHS</strain>
    </source>
</reference>
<dbReference type="PANTHER" id="PTHR46566">
    <property type="entry name" value="1-PHOSPHOFRUCTOKINASE-RELATED"/>
    <property type="match status" value="1"/>
</dbReference>
<evidence type="ECO:0000256" key="1">
    <source>
        <dbReference type="ARBA" id="ARBA00010688"/>
    </source>
</evidence>
<comment type="similarity">
    <text evidence="1 6">Belongs to the carbohydrate kinase PfkB family.</text>
</comment>
<dbReference type="InterPro" id="IPR002173">
    <property type="entry name" value="Carboh/pur_kinase_PfkB_CS"/>
</dbReference>
<dbReference type="PROSITE" id="PS00583">
    <property type="entry name" value="PFKB_KINASES_1"/>
    <property type="match status" value="1"/>
</dbReference>
<keyword evidence="2 6" id="KW-0808">Transferase</keyword>